<keyword evidence="4 12" id="KW-0328">Glycosyltransferase</keyword>
<keyword evidence="7" id="KW-0735">Signal-anchor</keyword>
<dbReference type="InterPro" id="IPR031481">
    <property type="entry name" value="Glyco_tran_10_N"/>
</dbReference>
<evidence type="ECO:0000256" key="5">
    <source>
        <dbReference type="ARBA" id="ARBA00022679"/>
    </source>
</evidence>
<proteinExistence type="inferred from homology"/>
<protein>
    <recommendedName>
        <fullName evidence="12">Fucosyltransferase</fullName>
        <ecNumber evidence="12">2.4.1.-</ecNumber>
    </recommendedName>
</protein>
<dbReference type="Proteomes" id="UP000749559">
    <property type="component" value="Unassembled WGS sequence"/>
</dbReference>
<name>A0A8J1Y106_OWEFU</name>
<comment type="pathway">
    <text evidence="2">Protein modification; protein glycosylation.</text>
</comment>
<evidence type="ECO:0000256" key="8">
    <source>
        <dbReference type="ARBA" id="ARBA00022989"/>
    </source>
</evidence>
<reference evidence="15" key="1">
    <citation type="submission" date="2022-03" db="EMBL/GenBank/DDBJ databases">
        <authorList>
            <person name="Martin C."/>
        </authorList>
    </citation>
    <scope>NUCLEOTIDE SEQUENCE</scope>
</reference>
<keyword evidence="6 12" id="KW-0812">Transmembrane</keyword>
<evidence type="ECO:0000256" key="12">
    <source>
        <dbReference type="RuleBase" id="RU003832"/>
    </source>
</evidence>
<evidence type="ECO:0000256" key="1">
    <source>
        <dbReference type="ARBA" id="ARBA00004323"/>
    </source>
</evidence>
<gene>
    <name evidence="15" type="ORF">OFUS_LOCUS985</name>
</gene>
<evidence type="ECO:0000256" key="4">
    <source>
        <dbReference type="ARBA" id="ARBA00022676"/>
    </source>
</evidence>
<keyword evidence="11" id="KW-0325">Glycoprotein</keyword>
<dbReference type="GO" id="GO:0008417">
    <property type="term" value="F:fucosyltransferase activity"/>
    <property type="evidence" value="ECO:0007669"/>
    <property type="project" value="InterPro"/>
</dbReference>
<dbReference type="InterPro" id="IPR038577">
    <property type="entry name" value="GT10-like_C_sf"/>
</dbReference>
<dbReference type="InterPro" id="IPR055270">
    <property type="entry name" value="Glyco_tran_10_C"/>
</dbReference>
<comment type="subcellular location">
    <subcellularLocation>
        <location evidence="1">Golgi apparatus membrane</location>
        <topology evidence="1">Single-pass type II membrane protein</topology>
    </subcellularLocation>
    <subcellularLocation>
        <location evidence="12">Golgi apparatus</location>
        <location evidence="12">Golgi stack membrane</location>
        <topology evidence="12">Single-pass type II membrane protein</topology>
    </subcellularLocation>
</comment>
<dbReference type="OrthoDB" id="427096at2759"/>
<keyword evidence="5 12" id="KW-0808">Transferase</keyword>
<evidence type="ECO:0000313" key="16">
    <source>
        <dbReference type="Proteomes" id="UP000749559"/>
    </source>
</evidence>
<evidence type="ECO:0000256" key="3">
    <source>
        <dbReference type="ARBA" id="ARBA00008919"/>
    </source>
</evidence>
<evidence type="ECO:0000256" key="11">
    <source>
        <dbReference type="ARBA" id="ARBA00023180"/>
    </source>
</evidence>
<dbReference type="EMBL" id="CAIIXF020000001">
    <property type="protein sequence ID" value="CAH1773381.1"/>
    <property type="molecule type" value="Genomic_DNA"/>
</dbReference>
<dbReference type="Pfam" id="PF17039">
    <property type="entry name" value="Glyco_tran_10_N"/>
    <property type="match status" value="1"/>
</dbReference>
<evidence type="ECO:0000259" key="13">
    <source>
        <dbReference type="Pfam" id="PF00852"/>
    </source>
</evidence>
<feature type="domain" description="Fucosyltransferase C-terminal" evidence="13">
    <location>
        <begin position="227"/>
        <end position="400"/>
    </location>
</feature>
<evidence type="ECO:0000256" key="9">
    <source>
        <dbReference type="ARBA" id="ARBA00023034"/>
    </source>
</evidence>
<keyword evidence="16" id="KW-1185">Reference proteome</keyword>
<evidence type="ECO:0000256" key="10">
    <source>
        <dbReference type="ARBA" id="ARBA00023136"/>
    </source>
</evidence>
<dbReference type="GO" id="GO:0032580">
    <property type="term" value="C:Golgi cisterna membrane"/>
    <property type="evidence" value="ECO:0007669"/>
    <property type="project" value="UniProtKB-SubCell"/>
</dbReference>
<organism evidence="15 16">
    <name type="scientific">Owenia fusiformis</name>
    <name type="common">Polychaete worm</name>
    <dbReference type="NCBI Taxonomy" id="6347"/>
    <lineage>
        <taxon>Eukaryota</taxon>
        <taxon>Metazoa</taxon>
        <taxon>Spiralia</taxon>
        <taxon>Lophotrochozoa</taxon>
        <taxon>Annelida</taxon>
        <taxon>Polychaeta</taxon>
        <taxon>Sedentaria</taxon>
        <taxon>Canalipalpata</taxon>
        <taxon>Sabellida</taxon>
        <taxon>Oweniida</taxon>
        <taxon>Oweniidae</taxon>
        <taxon>Owenia</taxon>
    </lineage>
</organism>
<feature type="domain" description="Fucosyltransferase N-terminal" evidence="14">
    <location>
        <begin position="88"/>
        <end position="202"/>
    </location>
</feature>
<dbReference type="InterPro" id="IPR001503">
    <property type="entry name" value="Glyco_trans_10"/>
</dbReference>
<feature type="transmembrane region" description="Helical" evidence="12">
    <location>
        <begin position="20"/>
        <end position="41"/>
    </location>
</feature>
<evidence type="ECO:0000256" key="2">
    <source>
        <dbReference type="ARBA" id="ARBA00004922"/>
    </source>
</evidence>
<evidence type="ECO:0000259" key="14">
    <source>
        <dbReference type="Pfam" id="PF17039"/>
    </source>
</evidence>
<dbReference type="GO" id="GO:0000139">
    <property type="term" value="C:Golgi membrane"/>
    <property type="evidence" value="ECO:0007669"/>
    <property type="project" value="UniProtKB-SubCell"/>
</dbReference>
<dbReference type="SUPFAM" id="SSF53756">
    <property type="entry name" value="UDP-Glycosyltransferase/glycogen phosphorylase"/>
    <property type="match status" value="1"/>
</dbReference>
<dbReference type="FunFam" id="3.40.50.11660:FF:000004">
    <property type="entry name" value="Glycoprotein 3-alpha-L-fucosyltransferase A"/>
    <property type="match status" value="1"/>
</dbReference>
<dbReference type="AlphaFoldDB" id="A0A8J1Y106"/>
<sequence>MESIYSKRKVIMRLYQLKAYLIYLTPLVLSMVLLFHVAGIFQINMQRQFNLKLSVPDSMDHKLRALEATRIRKDINNVSNNNITSRDIIMLHWTQFHGRPYPMRHNEDLQTCFYKNCKIVSDKSLFNQSDVVIFHVQDLPELLKHKHPLPTYHPPHQKWLLMTQEPKTRSGTRLPLFKYHLDGQINITSSYSYDDDITIPYGWTEPLPRPNQTVITQKIMETRTMLKQKRKLMVQLVSHCNTFSQREDMVNDMKKYVNVDVYGKCGRPCRDDDRCLEDLGRVYKFYLAFENSDCKDYITEKVWENAFKNNMVPVIFGEMTDFKRLLPPNSYININTFSSFKELSEYLNMLDQNNDKYEKYFEWKWTNNIRLRTKSLTLCMICDYVNRNLGVNQIANLDHWFDVYQHCKVSDISGHKNWTLTYLQNHDHPFSS</sequence>
<dbReference type="EC" id="2.4.1.-" evidence="12"/>
<dbReference type="PANTHER" id="PTHR48438:SF1">
    <property type="entry name" value="ALPHA-(1,3)-FUCOSYLTRANSFERASE C-RELATED"/>
    <property type="match status" value="1"/>
</dbReference>
<evidence type="ECO:0000256" key="7">
    <source>
        <dbReference type="ARBA" id="ARBA00022968"/>
    </source>
</evidence>
<dbReference type="Pfam" id="PF00852">
    <property type="entry name" value="Glyco_transf_10"/>
    <property type="match status" value="1"/>
</dbReference>
<keyword evidence="9 12" id="KW-0333">Golgi apparatus</keyword>
<dbReference type="UniPathway" id="UPA00378"/>
<comment type="similarity">
    <text evidence="3 12">Belongs to the glycosyltransferase 10 family.</text>
</comment>
<dbReference type="Gene3D" id="3.40.50.11660">
    <property type="entry name" value="Glycosyl transferase family 10, C-terminal domain"/>
    <property type="match status" value="1"/>
</dbReference>
<comment type="caution">
    <text evidence="15">The sequence shown here is derived from an EMBL/GenBank/DDBJ whole genome shotgun (WGS) entry which is preliminary data.</text>
</comment>
<keyword evidence="8 12" id="KW-1133">Transmembrane helix</keyword>
<accession>A0A8J1Y106</accession>
<evidence type="ECO:0000313" key="15">
    <source>
        <dbReference type="EMBL" id="CAH1773381.1"/>
    </source>
</evidence>
<keyword evidence="10 12" id="KW-0472">Membrane</keyword>
<evidence type="ECO:0000256" key="6">
    <source>
        <dbReference type="ARBA" id="ARBA00022692"/>
    </source>
</evidence>
<dbReference type="PANTHER" id="PTHR48438">
    <property type="entry name" value="ALPHA-(1,3)-FUCOSYLTRANSFERASE C-RELATED"/>
    <property type="match status" value="1"/>
</dbReference>